<evidence type="ECO:0000313" key="2">
    <source>
        <dbReference type="Proteomes" id="UP001177003"/>
    </source>
</evidence>
<reference evidence="1" key="1">
    <citation type="submission" date="2023-04" db="EMBL/GenBank/DDBJ databases">
        <authorList>
            <person name="Vijverberg K."/>
            <person name="Xiong W."/>
            <person name="Schranz E."/>
        </authorList>
    </citation>
    <scope>NUCLEOTIDE SEQUENCE</scope>
</reference>
<organism evidence="1 2">
    <name type="scientific">Lactuca saligna</name>
    <name type="common">Willowleaf lettuce</name>
    <dbReference type="NCBI Taxonomy" id="75948"/>
    <lineage>
        <taxon>Eukaryota</taxon>
        <taxon>Viridiplantae</taxon>
        <taxon>Streptophyta</taxon>
        <taxon>Embryophyta</taxon>
        <taxon>Tracheophyta</taxon>
        <taxon>Spermatophyta</taxon>
        <taxon>Magnoliopsida</taxon>
        <taxon>eudicotyledons</taxon>
        <taxon>Gunneridae</taxon>
        <taxon>Pentapetalae</taxon>
        <taxon>asterids</taxon>
        <taxon>campanulids</taxon>
        <taxon>Asterales</taxon>
        <taxon>Asteraceae</taxon>
        <taxon>Cichorioideae</taxon>
        <taxon>Cichorieae</taxon>
        <taxon>Lactucinae</taxon>
        <taxon>Lactuca</taxon>
    </lineage>
</organism>
<keyword evidence="2" id="KW-1185">Reference proteome</keyword>
<proteinExistence type="predicted"/>
<accession>A0AA35Y9K2</accession>
<dbReference type="EMBL" id="OX465086">
    <property type="protein sequence ID" value="CAI9265802.1"/>
    <property type="molecule type" value="Genomic_DNA"/>
</dbReference>
<sequence>MESGILFPLNQLWNAVADWLRNQQQHKLSKVAFTIATGRIRLVAGRHRLAVGIVVATAVELGGVCETGLSTKMESRSLVDVWDGLSGRSSNDLVSVCSQRRERIFTRKRVSPLLEEEGSFYTWFERHVDLNGFCWTSLHGA</sequence>
<dbReference type="AlphaFoldDB" id="A0AA35Y9K2"/>
<evidence type="ECO:0000313" key="1">
    <source>
        <dbReference type="EMBL" id="CAI9265802.1"/>
    </source>
</evidence>
<gene>
    <name evidence="1" type="ORF">LSALG_LOCUS6387</name>
</gene>
<dbReference type="Proteomes" id="UP001177003">
    <property type="component" value="Chromosome 0"/>
</dbReference>
<name>A0AA35Y9K2_LACSI</name>
<protein>
    <submittedName>
        <fullName evidence="1">Uncharacterized protein</fullName>
    </submittedName>
</protein>